<evidence type="ECO:0000259" key="1">
    <source>
        <dbReference type="Pfam" id="PF08765"/>
    </source>
</evidence>
<dbReference type="InterPro" id="IPR014875">
    <property type="entry name" value="Mor_transcription_activator"/>
</dbReference>
<evidence type="ECO:0000313" key="2">
    <source>
        <dbReference type="EMBL" id="MCH4295595.1"/>
    </source>
</evidence>
<name>A0AAJ1FC40_9GAMM</name>
<gene>
    <name evidence="2" type="ORF">MJ923_14900</name>
</gene>
<proteinExistence type="predicted"/>
<dbReference type="Gene3D" id="1.10.10.60">
    <property type="entry name" value="Homeodomain-like"/>
    <property type="match status" value="1"/>
</dbReference>
<accession>A0AAJ1FC40</accession>
<dbReference type="RefSeq" id="WP_240591778.1">
    <property type="nucleotide sequence ID" value="NZ_JAKUDL010000005.1"/>
</dbReference>
<keyword evidence="3" id="KW-1185">Reference proteome</keyword>
<dbReference type="InterPro" id="IPR052411">
    <property type="entry name" value="c-mor_Regulatory_Protein"/>
</dbReference>
<comment type="caution">
    <text evidence="2">The sequence shown here is derived from an EMBL/GenBank/DDBJ whole genome shotgun (WGS) entry which is preliminary data.</text>
</comment>
<protein>
    <submittedName>
        <fullName evidence="2">Transcriptional regulator</fullName>
    </submittedName>
</protein>
<dbReference type="InterPro" id="IPR009057">
    <property type="entry name" value="Homeodomain-like_sf"/>
</dbReference>
<feature type="domain" description="Mor transcription activator" evidence="1">
    <location>
        <begin position="48"/>
        <end position="152"/>
    </location>
</feature>
<sequence>MNVKKDVPLNPQLEDEQLELLGAGSEELEQALLTLSSLDDDERIEFMRRWPSTLQSLCELMRITLQEYKVAEPALIAEALATTLSSYLGGRDLYIPNGERLKDALRDIRIWREFKGNNLEQLSRQYGLTERRVSQIVAEQRAAFVARRQRGLF</sequence>
<dbReference type="Pfam" id="PF08765">
    <property type="entry name" value="Mor"/>
    <property type="match status" value="1"/>
</dbReference>
<dbReference type="EMBL" id="JAKUDL010000005">
    <property type="protein sequence ID" value="MCH4295595.1"/>
    <property type="molecule type" value="Genomic_DNA"/>
</dbReference>
<dbReference type="AlphaFoldDB" id="A0AAJ1FC40"/>
<dbReference type="SUPFAM" id="SSF46689">
    <property type="entry name" value="Homeodomain-like"/>
    <property type="match status" value="1"/>
</dbReference>
<dbReference type="PANTHER" id="PTHR37812">
    <property type="entry name" value="MU-LIKE PROPHAGE FLUMU PROTEIN C"/>
    <property type="match status" value="1"/>
</dbReference>
<organism evidence="2 3">
    <name type="scientific">Shewanella zhuhaiensis</name>
    <dbReference type="NCBI Taxonomy" id="2919576"/>
    <lineage>
        <taxon>Bacteria</taxon>
        <taxon>Pseudomonadati</taxon>
        <taxon>Pseudomonadota</taxon>
        <taxon>Gammaproteobacteria</taxon>
        <taxon>Alteromonadales</taxon>
        <taxon>Shewanellaceae</taxon>
        <taxon>Shewanella</taxon>
    </lineage>
</organism>
<evidence type="ECO:0000313" key="3">
    <source>
        <dbReference type="Proteomes" id="UP001297581"/>
    </source>
</evidence>
<dbReference type="PANTHER" id="PTHR37812:SF1">
    <property type="entry name" value="MU-LIKE PROPHAGE FLUMU PROTEIN C"/>
    <property type="match status" value="1"/>
</dbReference>
<dbReference type="FunFam" id="1.10.10.60:FF:000760">
    <property type="entry name" value="Mu phage middle operon regulator Mor"/>
    <property type="match status" value="1"/>
</dbReference>
<dbReference type="Proteomes" id="UP001297581">
    <property type="component" value="Unassembled WGS sequence"/>
</dbReference>
<reference evidence="2 3" key="1">
    <citation type="submission" date="2022-02" db="EMBL/GenBank/DDBJ databases">
        <title>The genome sequence of Shewanella sp. 3B26.</title>
        <authorList>
            <person name="Du J."/>
        </authorList>
    </citation>
    <scope>NUCLEOTIDE SEQUENCE [LARGE SCALE GENOMIC DNA]</scope>
    <source>
        <strain evidence="2 3">3B26</strain>
    </source>
</reference>